<comment type="similarity">
    <text evidence="4 11">Belongs to the ERG2 family.</text>
</comment>
<evidence type="ECO:0000256" key="9">
    <source>
        <dbReference type="ARBA" id="ARBA00023136"/>
    </source>
</evidence>
<evidence type="ECO:0000256" key="5">
    <source>
        <dbReference type="ARBA" id="ARBA00020208"/>
    </source>
</evidence>
<dbReference type="Pfam" id="PF04622">
    <property type="entry name" value="ERG2_Sigma1R"/>
    <property type="match status" value="1"/>
</dbReference>
<dbReference type="GO" id="GO:0005789">
    <property type="term" value="C:endoplasmic reticulum membrane"/>
    <property type="evidence" value="ECO:0007669"/>
    <property type="project" value="UniProtKB-SubCell"/>
</dbReference>
<keyword evidence="9 11" id="KW-0472">Membrane</keyword>
<dbReference type="Proteomes" id="UP000275408">
    <property type="component" value="Unassembled WGS sequence"/>
</dbReference>
<dbReference type="PANTHER" id="PTHR10868">
    <property type="entry name" value="SIGMA 1-TYPE OPIOID RECEPTOR-RELATED"/>
    <property type="match status" value="1"/>
</dbReference>
<dbReference type="OrthoDB" id="347124at2759"/>
<evidence type="ECO:0000256" key="11">
    <source>
        <dbReference type="RuleBase" id="RU368083"/>
    </source>
</evidence>
<dbReference type="OMA" id="AMYVIHA"/>
<keyword evidence="8 11" id="KW-1133">Transmembrane helix</keyword>
<evidence type="ECO:0000256" key="1">
    <source>
        <dbReference type="ARBA" id="ARBA00004540"/>
    </source>
</evidence>
<protein>
    <recommendedName>
        <fullName evidence="5">Sigma non-opioid intracellular receptor 1</fullName>
    </recommendedName>
    <alternativeName>
        <fullName evidence="10">Sigma 1-type opioid receptor</fullName>
    </alternativeName>
</protein>
<dbReference type="GO" id="GO:0005637">
    <property type="term" value="C:nuclear inner membrane"/>
    <property type="evidence" value="ECO:0007669"/>
    <property type="project" value="UniProtKB-SubCell"/>
</dbReference>
<dbReference type="STRING" id="46731.A0A3M6TD03"/>
<evidence type="ECO:0000256" key="10">
    <source>
        <dbReference type="ARBA" id="ARBA00033467"/>
    </source>
</evidence>
<evidence type="ECO:0000256" key="7">
    <source>
        <dbReference type="ARBA" id="ARBA00022824"/>
    </source>
</evidence>
<dbReference type="InterPro" id="IPR006716">
    <property type="entry name" value="ERG2_sigma1_rcpt-like"/>
</dbReference>
<dbReference type="AlphaFoldDB" id="A0A3M6TD03"/>
<evidence type="ECO:0000256" key="2">
    <source>
        <dbReference type="ARBA" id="ARBA00004586"/>
    </source>
</evidence>
<name>A0A3M6TD03_POCDA</name>
<evidence type="ECO:0000256" key="4">
    <source>
        <dbReference type="ARBA" id="ARBA00007141"/>
    </source>
</evidence>
<dbReference type="EMBL" id="RCHS01003846">
    <property type="protein sequence ID" value="RMX39221.1"/>
    <property type="molecule type" value="Genomic_DNA"/>
</dbReference>
<keyword evidence="6 11" id="KW-0812">Transmembrane</keyword>
<evidence type="ECO:0000256" key="3">
    <source>
        <dbReference type="ARBA" id="ARBA00004649"/>
    </source>
</evidence>
<evidence type="ECO:0000313" key="12">
    <source>
        <dbReference type="EMBL" id="RMX39221.1"/>
    </source>
</evidence>
<accession>A0A3M6TD03</accession>
<dbReference type="PANTHER" id="PTHR10868:SF1">
    <property type="entry name" value="SIGMA NON-OPIOID INTRACELLULAR RECEPTOR 1"/>
    <property type="match status" value="1"/>
</dbReference>
<evidence type="ECO:0000256" key="6">
    <source>
        <dbReference type="ARBA" id="ARBA00022692"/>
    </source>
</evidence>
<gene>
    <name evidence="12" type="ORF">pdam_00016185</name>
</gene>
<reference evidence="12 13" key="1">
    <citation type="journal article" date="2018" name="Sci. Rep.">
        <title>Comparative analysis of the Pocillopora damicornis genome highlights role of immune system in coral evolution.</title>
        <authorList>
            <person name="Cunning R."/>
            <person name="Bay R.A."/>
            <person name="Gillette P."/>
            <person name="Baker A.C."/>
            <person name="Traylor-Knowles N."/>
        </authorList>
    </citation>
    <scope>NUCLEOTIDE SEQUENCE [LARGE SCALE GENOMIC DNA]</scope>
    <source>
        <strain evidence="12">RSMAS</strain>
        <tissue evidence="12">Whole animal</tissue>
    </source>
</reference>
<keyword evidence="7" id="KW-0256">Endoplasmic reticulum</keyword>
<evidence type="ECO:0000313" key="13">
    <source>
        <dbReference type="Proteomes" id="UP000275408"/>
    </source>
</evidence>
<keyword evidence="13" id="KW-1185">Reference proteome</keyword>
<feature type="transmembrane region" description="Helical" evidence="11">
    <location>
        <begin position="6"/>
        <end position="21"/>
    </location>
</feature>
<evidence type="ECO:0000256" key="8">
    <source>
        <dbReference type="ARBA" id="ARBA00022989"/>
    </source>
</evidence>
<proteinExistence type="inferred from homology"/>
<dbReference type="GO" id="GO:0005640">
    <property type="term" value="C:nuclear outer membrane"/>
    <property type="evidence" value="ECO:0007669"/>
    <property type="project" value="UniProtKB-SubCell"/>
</dbReference>
<organism evidence="12 13">
    <name type="scientific">Pocillopora damicornis</name>
    <name type="common">Cauliflower coral</name>
    <name type="synonym">Millepora damicornis</name>
    <dbReference type="NCBI Taxonomy" id="46731"/>
    <lineage>
        <taxon>Eukaryota</taxon>
        <taxon>Metazoa</taxon>
        <taxon>Cnidaria</taxon>
        <taxon>Anthozoa</taxon>
        <taxon>Hexacorallia</taxon>
        <taxon>Scleractinia</taxon>
        <taxon>Astrocoeniina</taxon>
        <taxon>Pocilloporidae</taxon>
        <taxon>Pocillopora</taxon>
    </lineage>
</organism>
<comment type="caution">
    <text evidence="12">The sequence shown here is derived from an EMBL/GenBank/DDBJ whole genome shotgun (WGS) entry which is preliminary data.</text>
</comment>
<comment type="subcellular location">
    <subcellularLocation>
        <location evidence="2">Endoplasmic reticulum membrane</location>
    </subcellularLocation>
    <subcellularLocation>
        <location evidence="1">Nucleus inner membrane</location>
    </subcellularLocation>
    <subcellularLocation>
        <location evidence="3">Nucleus outer membrane</location>
    </subcellularLocation>
</comment>
<sequence length="224" mass="25151">MSLSSYIILFGLAIFGIHFWLQTKSYIFQHEEVSRIAKRHAGNDKNIRAMFTKIALDLEKKYPGHILPEESRQWQFVNAGGWMGSMYLLHASLTEYVLFFGTAVDTQGHSGLYWANISDTVLAGSLRQWKDGTLESQVYGAGDLVLHGWGEVAAVQFSAGTWMVEYGRGFVPSTLGFALWDSIFSTLDFVSASKLIAVYAKALVRETAFQVQEMIETLKKNMKS</sequence>